<evidence type="ECO:0000256" key="6">
    <source>
        <dbReference type="ARBA" id="ARBA00023163"/>
    </source>
</evidence>
<dbReference type="PANTHER" id="PTHR28270:SF1">
    <property type="entry name" value="MEDIATOR OF RNA POLYMERASE II TRANSCRIPTION SUBUNIT 19"/>
    <property type="match status" value="1"/>
</dbReference>
<sequence>MDAADSSPRQKSPPLYYIKESRAKAKPQELSGSQDLMAAFNLVPLYNVHVRPKFEGNPPSTDPTYFPYISALPGKNAIRPGNYIRALIENPEKSYGPIHEFGYSTMRESFSLRPGPVPGVSVWSTLWKARGGNPKADHPSRLFLGN</sequence>
<proteinExistence type="inferred from homology"/>
<comment type="caution">
    <text evidence="10">The sequence shown here is derived from an EMBL/GenBank/DDBJ whole genome shotgun (WGS) entry which is preliminary data.</text>
</comment>
<keyword evidence="5" id="KW-0010">Activator</keyword>
<evidence type="ECO:0000256" key="2">
    <source>
        <dbReference type="ARBA" id="ARBA00009259"/>
    </source>
</evidence>
<evidence type="ECO:0000256" key="5">
    <source>
        <dbReference type="ARBA" id="ARBA00023159"/>
    </source>
</evidence>
<keyword evidence="7" id="KW-0539">Nucleus</keyword>
<dbReference type="InterPro" id="IPR013942">
    <property type="entry name" value="Mediator_Med19_fun"/>
</dbReference>
<evidence type="ECO:0000313" key="10">
    <source>
        <dbReference type="EMBL" id="KAG0257144.1"/>
    </source>
</evidence>
<comment type="similarity">
    <text evidence="2">Belongs to the Mediator complex subunit 19 family.</text>
</comment>
<protein>
    <recommendedName>
        <fullName evidence="3">Mediator of RNA polymerase II transcription subunit 19</fullName>
    </recommendedName>
    <alternativeName>
        <fullName evidence="8">Mediator complex subunit 19</fullName>
    </alternativeName>
</protein>
<evidence type="ECO:0000313" key="11">
    <source>
        <dbReference type="Proteomes" id="UP000807716"/>
    </source>
</evidence>
<dbReference type="GO" id="GO:0070847">
    <property type="term" value="C:core mediator complex"/>
    <property type="evidence" value="ECO:0007669"/>
    <property type="project" value="TreeGrafter"/>
</dbReference>
<dbReference type="PANTHER" id="PTHR28270">
    <property type="entry name" value="MEDIATOR OF RNA POLYMERASE II TRANSCRIPTION SUBUNIT 19"/>
    <property type="match status" value="1"/>
</dbReference>
<comment type="subcellular location">
    <subcellularLocation>
        <location evidence="1">Nucleus</location>
    </subcellularLocation>
</comment>
<evidence type="ECO:0000256" key="7">
    <source>
        <dbReference type="ARBA" id="ARBA00023242"/>
    </source>
</evidence>
<dbReference type="GO" id="GO:0016592">
    <property type="term" value="C:mediator complex"/>
    <property type="evidence" value="ECO:0007669"/>
    <property type="project" value="InterPro"/>
</dbReference>
<dbReference type="AlphaFoldDB" id="A0A9P6U338"/>
<dbReference type="Proteomes" id="UP000807716">
    <property type="component" value="Unassembled WGS sequence"/>
</dbReference>
<evidence type="ECO:0000256" key="9">
    <source>
        <dbReference type="SAM" id="MobiDB-lite"/>
    </source>
</evidence>
<evidence type="ECO:0000256" key="3">
    <source>
        <dbReference type="ARBA" id="ARBA00019615"/>
    </source>
</evidence>
<dbReference type="GO" id="GO:0006357">
    <property type="term" value="P:regulation of transcription by RNA polymerase II"/>
    <property type="evidence" value="ECO:0007669"/>
    <property type="project" value="InterPro"/>
</dbReference>
<gene>
    <name evidence="10" type="ORF">DFQ27_005289</name>
</gene>
<reference evidence="10" key="1">
    <citation type="journal article" date="2020" name="Fungal Divers.">
        <title>Resolving the Mortierellaceae phylogeny through synthesis of multi-gene phylogenetics and phylogenomics.</title>
        <authorList>
            <person name="Vandepol N."/>
            <person name="Liber J."/>
            <person name="Desiro A."/>
            <person name="Na H."/>
            <person name="Kennedy M."/>
            <person name="Barry K."/>
            <person name="Grigoriev I.V."/>
            <person name="Miller A.N."/>
            <person name="O'Donnell K."/>
            <person name="Stajich J.E."/>
            <person name="Bonito G."/>
        </authorList>
    </citation>
    <scope>NUCLEOTIDE SEQUENCE</scope>
    <source>
        <strain evidence="10">BC1065</strain>
    </source>
</reference>
<evidence type="ECO:0000256" key="1">
    <source>
        <dbReference type="ARBA" id="ARBA00004123"/>
    </source>
</evidence>
<accession>A0A9P6U338</accession>
<name>A0A9P6U338_9FUNG</name>
<dbReference type="OrthoDB" id="2160599at2759"/>
<feature type="region of interest" description="Disordered" evidence="9">
    <location>
        <begin position="1"/>
        <end position="24"/>
    </location>
</feature>
<dbReference type="EMBL" id="JAAAJB010000374">
    <property type="protein sequence ID" value="KAG0257144.1"/>
    <property type="molecule type" value="Genomic_DNA"/>
</dbReference>
<evidence type="ECO:0000256" key="4">
    <source>
        <dbReference type="ARBA" id="ARBA00023015"/>
    </source>
</evidence>
<dbReference type="GO" id="GO:0003712">
    <property type="term" value="F:transcription coregulator activity"/>
    <property type="evidence" value="ECO:0007669"/>
    <property type="project" value="InterPro"/>
</dbReference>
<keyword evidence="11" id="KW-1185">Reference proteome</keyword>
<keyword evidence="6" id="KW-0804">Transcription</keyword>
<evidence type="ECO:0000256" key="8">
    <source>
        <dbReference type="ARBA" id="ARBA00032018"/>
    </source>
</evidence>
<organism evidence="10 11">
    <name type="scientific">Actinomortierella ambigua</name>
    <dbReference type="NCBI Taxonomy" id="1343610"/>
    <lineage>
        <taxon>Eukaryota</taxon>
        <taxon>Fungi</taxon>
        <taxon>Fungi incertae sedis</taxon>
        <taxon>Mucoromycota</taxon>
        <taxon>Mortierellomycotina</taxon>
        <taxon>Mortierellomycetes</taxon>
        <taxon>Mortierellales</taxon>
        <taxon>Mortierellaceae</taxon>
        <taxon>Actinomortierella</taxon>
    </lineage>
</organism>
<keyword evidence="4" id="KW-0805">Transcription regulation</keyword>